<name>A0A370FWU4_GLULI</name>
<dbReference type="SUPFAM" id="SSF53187">
    <property type="entry name" value="Zn-dependent exopeptidases"/>
    <property type="match status" value="1"/>
</dbReference>
<dbReference type="NCBIfam" id="TIGR01910">
    <property type="entry name" value="DapE-ArgE"/>
    <property type="match status" value="1"/>
</dbReference>
<comment type="caution">
    <text evidence="10">The sequence shown here is derived from an EMBL/GenBank/DDBJ whole genome shotgun (WGS) entry which is preliminary data.</text>
</comment>
<evidence type="ECO:0000259" key="8">
    <source>
        <dbReference type="Pfam" id="PF07687"/>
    </source>
</evidence>
<evidence type="ECO:0000256" key="6">
    <source>
        <dbReference type="ARBA" id="ARBA00022833"/>
    </source>
</evidence>
<dbReference type="InterPro" id="IPR050072">
    <property type="entry name" value="Peptidase_M20A"/>
</dbReference>
<keyword evidence="11" id="KW-1185">Reference proteome</keyword>
<dbReference type="RefSeq" id="WP_114729107.1">
    <property type="nucleotide sequence ID" value="NZ_BJMI01000018.1"/>
</dbReference>
<dbReference type="AlphaFoldDB" id="A0A370FWU4"/>
<evidence type="ECO:0000313" key="11">
    <source>
        <dbReference type="Proteomes" id="UP000254958"/>
    </source>
</evidence>
<evidence type="ECO:0000256" key="7">
    <source>
        <dbReference type="ARBA" id="ARBA00023285"/>
    </source>
</evidence>
<evidence type="ECO:0000256" key="2">
    <source>
        <dbReference type="ARBA" id="ARBA00001947"/>
    </source>
</evidence>
<reference evidence="9 12" key="2">
    <citation type="submission" date="2020-04" db="EMBL/GenBank/DDBJ databases">
        <title>Description of novel Gluconacetobacter.</title>
        <authorList>
            <person name="Sombolestani A."/>
        </authorList>
    </citation>
    <scope>NUCLEOTIDE SEQUENCE [LARGE SCALE GENOMIC DNA]</scope>
    <source>
        <strain evidence="9 12">LMG 1382</strain>
    </source>
</reference>
<dbReference type="PANTHER" id="PTHR43808:SF25">
    <property type="entry name" value="PEPTIDASE M20 DIMERISATION DOMAIN-CONTAINING PROTEIN"/>
    <property type="match status" value="1"/>
</dbReference>
<dbReference type="Gene3D" id="3.30.70.360">
    <property type="match status" value="1"/>
</dbReference>
<gene>
    <name evidence="10" type="ORF">C7453_11363</name>
    <name evidence="9" type="ORF">HLH32_17345</name>
</gene>
<dbReference type="OrthoDB" id="9809784at2"/>
<comment type="similarity">
    <text evidence="3">Belongs to the peptidase M20A family.</text>
</comment>
<dbReference type="Proteomes" id="UP000562982">
    <property type="component" value="Unassembled WGS sequence"/>
</dbReference>
<dbReference type="Proteomes" id="UP000254958">
    <property type="component" value="Unassembled WGS sequence"/>
</dbReference>
<keyword evidence="4" id="KW-0479">Metal-binding</keyword>
<dbReference type="Gene3D" id="3.40.630.10">
    <property type="entry name" value="Zn peptidases"/>
    <property type="match status" value="1"/>
</dbReference>
<evidence type="ECO:0000313" key="10">
    <source>
        <dbReference type="EMBL" id="RDI36111.1"/>
    </source>
</evidence>
<dbReference type="NCBIfam" id="NF005306">
    <property type="entry name" value="PRK06837.1"/>
    <property type="match status" value="1"/>
</dbReference>
<evidence type="ECO:0000313" key="12">
    <source>
        <dbReference type="Proteomes" id="UP000562982"/>
    </source>
</evidence>
<dbReference type="EMBL" id="JABEQI010000015">
    <property type="protein sequence ID" value="MBB2188106.1"/>
    <property type="molecule type" value="Genomic_DNA"/>
</dbReference>
<keyword evidence="5" id="KW-0378">Hydrolase</keyword>
<feature type="domain" description="Peptidase M20 dimerisation" evidence="8">
    <location>
        <begin position="207"/>
        <end position="315"/>
    </location>
</feature>
<evidence type="ECO:0000256" key="1">
    <source>
        <dbReference type="ARBA" id="ARBA00001941"/>
    </source>
</evidence>
<dbReference type="EMBL" id="QQAW01000013">
    <property type="protein sequence ID" value="RDI36111.1"/>
    <property type="molecule type" value="Genomic_DNA"/>
</dbReference>
<dbReference type="PANTHER" id="PTHR43808">
    <property type="entry name" value="ACETYLORNITHINE DEACETYLASE"/>
    <property type="match status" value="1"/>
</dbReference>
<keyword evidence="6" id="KW-0862">Zinc</keyword>
<dbReference type="InterPro" id="IPR010182">
    <property type="entry name" value="ArgE/DapE"/>
</dbReference>
<keyword evidence="7" id="KW-0170">Cobalt</keyword>
<evidence type="ECO:0000256" key="5">
    <source>
        <dbReference type="ARBA" id="ARBA00022801"/>
    </source>
</evidence>
<protein>
    <submittedName>
        <fullName evidence="10">Acetylornithine deacetylase</fullName>
    </submittedName>
    <submittedName>
        <fullName evidence="9">ArgE/DapE family deacylase</fullName>
    </submittedName>
</protein>
<dbReference type="GO" id="GO:0046872">
    <property type="term" value="F:metal ion binding"/>
    <property type="evidence" value="ECO:0007669"/>
    <property type="project" value="UniProtKB-KW"/>
</dbReference>
<dbReference type="Pfam" id="PF01546">
    <property type="entry name" value="Peptidase_M20"/>
    <property type="match status" value="1"/>
</dbReference>
<comment type="cofactor">
    <cofactor evidence="2">
        <name>Zn(2+)</name>
        <dbReference type="ChEBI" id="CHEBI:29105"/>
    </cofactor>
</comment>
<dbReference type="InterPro" id="IPR002933">
    <property type="entry name" value="Peptidase_M20"/>
</dbReference>
<proteinExistence type="inferred from homology"/>
<evidence type="ECO:0000256" key="3">
    <source>
        <dbReference type="ARBA" id="ARBA00006247"/>
    </source>
</evidence>
<evidence type="ECO:0000313" key="9">
    <source>
        <dbReference type="EMBL" id="MBB2188106.1"/>
    </source>
</evidence>
<comment type="cofactor">
    <cofactor evidence="1">
        <name>Co(2+)</name>
        <dbReference type="ChEBI" id="CHEBI:48828"/>
    </cofactor>
</comment>
<dbReference type="InterPro" id="IPR011650">
    <property type="entry name" value="Peptidase_M20_dimer"/>
</dbReference>
<evidence type="ECO:0000256" key="4">
    <source>
        <dbReference type="ARBA" id="ARBA00022723"/>
    </source>
</evidence>
<dbReference type="Pfam" id="PF07687">
    <property type="entry name" value="M20_dimer"/>
    <property type="match status" value="1"/>
</dbReference>
<dbReference type="InterPro" id="IPR036264">
    <property type="entry name" value="Bact_exopeptidase_dim_dom"/>
</dbReference>
<dbReference type="GO" id="GO:0016787">
    <property type="term" value="F:hydrolase activity"/>
    <property type="evidence" value="ECO:0007669"/>
    <property type="project" value="UniProtKB-KW"/>
</dbReference>
<sequence length="433" mass="46247">MVTQSESLAARLAQAVEADWAKQVSWLGTLASFPSLRGQEASCQDWLAGQFAARGWAVDRFTLAEVEIEALPGFSPVFEADYEKAVQVVATVPSSVGGGRSLILQGHIDVVPPGPLQDWAHDPFAPRIDGTWISGRGTADMKVGVTEIVFALDALRAVGLRPAAPVHVETVSEEECTGNGALGTLARGYRADACLIAEAVGNRLQRAQLGSIWFRVRLSGTAAHILEAGRGASAILAMYDFITALQGLADRTNEEHRDSRWYGHMAAPVSFSVGRIRGGDWIGMVPSWCEIDCRIGILPGQSLEAVRRAILDTVAACAGEKGNEAGADVTWVGFQAEPYVQEPGSAAEAALALAHRTVFGTELESFSMPATCDVRLYGFHYGIPTLCYGSLGEGLHSPRERADLESMKKTTVVLALFIAEWCGTAPLNSADYG</sequence>
<accession>A0A370FWU4</accession>
<dbReference type="SUPFAM" id="SSF55031">
    <property type="entry name" value="Bacterial exopeptidase dimerisation domain"/>
    <property type="match status" value="1"/>
</dbReference>
<reference evidence="10 11" key="1">
    <citation type="submission" date="2018-07" db="EMBL/GenBank/DDBJ databases">
        <title>Genomic Encyclopedia of Type Strains, Phase IV (KMG-IV): sequencing the most valuable type-strain genomes for metagenomic binning, comparative biology and taxonomic classification.</title>
        <authorList>
            <person name="Goeker M."/>
        </authorList>
    </citation>
    <scope>NUCLEOTIDE SEQUENCE [LARGE SCALE GENOMIC DNA]</scope>
    <source>
        <strain evidence="10 11">DSM 5603</strain>
    </source>
</reference>
<organism evidence="10 11">
    <name type="scientific">Gluconacetobacter liquefaciens</name>
    <name type="common">Acetobacter liquefaciens</name>
    <dbReference type="NCBI Taxonomy" id="89584"/>
    <lineage>
        <taxon>Bacteria</taxon>
        <taxon>Pseudomonadati</taxon>
        <taxon>Pseudomonadota</taxon>
        <taxon>Alphaproteobacteria</taxon>
        <taxon>Acetobacterales</taxon>
        <taxon>Acetobacteraceae</taxon>
        <taxon>Gluconacetobacter</taxon>
    </lineage>
</organism>